<sequence length="45" mass="5077">MLTAAASVSVSTLPPRECQRCPRERSEVVRHQRNLLAFLALILRS</sequence>
<name>D6AT41_STRFL</name>
<reference evidence="2" key="2">
    <citation type="submission" date="2008-12" db="EMBL/GenBank/DDBJ databases">
        <title>Annotation of Streptomyces roseosporus strain NRRL 15998.</title>
        <authorList>
            <consortium name="The Broad Institute Genome Sequencing Platform"/>
            <consortium name="Broad Institute Microbial Sequencing Center"/>
            <person name="Fischbach M."/>
            <person name="Ward D."/>
            <person name="Young S."/>
            <person name="Kodira C.D."/>
            <person name="Zeng Q."/>
            <person name="Koehrsen M."/>
            <person name="Godfrey P."/>
            <person name="Alvarado L."/>
            <person name="Berlin A.M."/>
            <person name="Borenstein D."/>
            <person name="Chen Z."/>
            <person name="Engels R."/>
            <person name="Freedman E."/>
            <person name="Gellesch M."/>
            <person name="Goldberg J."/>
            <person name="Griggs A."/>
            <person name="Gujja S."/>
            <person name="Heiman D.I."/>
            <person name="Hepburn T.A."/>
            <person name="Howarth C."/>
            <person name="Jen D."/>
            <person name="Larson L."/>
            <person name="Lewis B."/>
            <person name="Mehta T."/>
            <person name="Park D."/>
            <person name="Pearson M."/>
            <person name="Roberts A."/>
            <person name="Saif S."/>
            <person name="Shea T.D."/>
            <person name="Shenoy N."/>
            <person name="Sisk P."/>
            <person name="Stolte C."/>
            <person name="Sykes S.N."/>
            <person name="Walk T."/>
            <person name="White J."/>
            <person name="Yandava C."/>
            <person name="Straight P."/>
            <person name="Clardy J."/>
            <person name="Hung D."/>
            <person name="Kolter R."/>
            <person name="Mekalanos J."/>
            <person name="Walker S."/>
            <person name="Walsh C.T."/>
            <person name="Wieland B.L.C."/>
            <person name="Ilzarbe M."/>
            <person name="Galagan J."/>
            <person name="Nusbaum C."/>
            <person name="Birren B."/>
        </authorList>
    </citation>
    <scope>NUCLEOTIDE SEQUENCE [LARGE SCALE GENOMIC DNA]</scope>
    <source>
        <strain evidence="2">NRRL 15998</strain>
    </source>
</reference>
<protein>
    <submittedName>
        <fullName evidence="1">Predicted protein</fullName>
    </submittedName>
</protein>
<dbReference type="AlphaFoldDB" id="D6AT41"/>
<reference evidence="2" key="1">
    <citation type="submission" date="2008-10" db="EMBL/GenBank/DDBJ databases">
        <authorList>
            <person name="Molnar K."/>
        </authorList>
    </citation>
    <scope>NUCLEOTIDE SEQUENCE [LARGE SCALE GENOMIC DNA]</scope>
    <source>
        <strain evidence="2">NRRL 15998</strain>
    </source>
</reference>
<organism evidence="1 2">
    <name type="scientific">Streptomyces filamentosus NRRL 15998</name>
    <dbReference type="NCBI Taxonomy" id="457431"/>
    <lineage>
        <taxon>Bacteria</taxon>
        <taxon>Bacillati</taxon>
        <taxon>Actinomycetota</taxon>
        <taxon>Actinomycetes</taxon>
        <taxon>Kitasatosporales</taxon>
        <taxon>Streptomycetaceae</taxon>
        <taxon>Streptomyces</taxon>
    </lineage>
</organism>
<dbReference type="Proteomes" id="UP000003986">
    <property type="component" value="Unassembled WGS sequence"/>
</dbReference>
<accession>D6AT41</accession>
<evidence type="ECO:0000313" key="2">
    <source>
        <dbReference type="Proteomes" id="UP000003986"/>
    </source>
</evidence>
<evidence type="ECO:0000313" key="1">
    <source>
        <dbReference type="EMBL" id="EFE78118.2"/>
    </source>
</evidence>
<proteinExistence type="predicted"/>
<gene>
    <name evidence="1" type="ORF">SSGG_05485</name>
</gene>
<dbReference type="EMBL" id="DS999644">
    <property type="protein sequence ID" value="EFE78118.2"/>
    <property type="molecule type" value="Genomic_DNA"/>
</dbReference>